<dbReference type="OrthoDB" id="9806837at2"/>
<evidence type="ECO:0000256" key="2">
    <source>
        <dbReference type="ARBA" id="ARBA00004787"/>
    </source>
</evidence>
<dbReference type="CDD" id="cd02516">
    <property type="entry name" value="CDP-ME_synthetase"/>
    <property type="match status" value="1"/>
</dbReference>
<keyword evidence="4 7" id="KW-0808">Transferase</keyword>
<dbReference type="InterPro" id="IPR050088">
    <property type="entry name" value="IspD/TarI_cytidylyltransf_bact"/>
</dbReference>
<sequence length="238" mass="25513">MSNKIWVVIPAAGVGVRMQADRPKQYLPLVEKTVIEHTLECFVGHPAVAGIVVAVSDGDPFWAELMATTLATQRNLYTAPGGRERADSVLNALTYLTDTLHIPPETGVLVHDAARPCLSRQDLNKLLAAGYMEAAGAILAVPVRDTMKRAQADGAHISHTEERNGLWHALTPQMATLGVLQAALADAWQKGLAVTDEASALEYAGLHPILVEGDARNIKITRPADLALATFFLRDVAG</sequence>
<accession>A0A1H4DXC9</accession>
<dbReference type="NCBIfam" id="TIGR00453">
    <property type="entry name" value="ispD"/>
    <property type="match status" value="1"/>
</dbReference>
<dbReference type="RefSeq" id="WP_093068929.1">
    <property type="nucleotide sequence ID" value="NZ_FNQP01000013.1"/>
</dbReference>
<reference evidence="8 9" key="1">
    <citation type="submission" date="2016-10" db="EMBL/GenBank/DDBJ databases">
        <authorList>
            <person name="de Groot N.N."/>
        </authorList>
    </citation>
    <scope>NUCLEOTIDE SEQUENCE [LARGE SCALE GENOMIC DNA]</scope>
    <source>
        <strain evidence="8 9">DSM 21228</strain>
    </source>
</reference>
<dbReference type="FunFam" id="3.90.550.10:FF:000003">
    <property type="entry name" value="2-C-methyl-D-erythritol 4-phosphate cytidylyltransferase"/>
    <property type="match status" value="1"/>
</dbReference>
<dbReference type="STRING" id="525918.SAMN05660964_02393"/>
<protein>
    <recommendedName>
        <fullName evidence="7">2-C-methyl-D-erythritol 4-phosphate cytidylyltransferase</fullName>
        <ecNumber evidence="7">2.7.7.60</ecNumber>
    </recommendedName>
    <alternativeName>
        <fullName evidence="7">4-diphosphocytidyl-2C-methyl-D-erythritol synthase</fullName>
    </alternativeName>
    <alternativeName>
        <fullName evidence="7">MEP cytidylyltransferase</fullName>
        <shortName evidence="7">MCT</shortName>
    </alternativeName>
</protein>
<name>A0A1H4DXC9_9GAMM</name>
<keyword evidence="6 7" id="KW-0414">Isoprene biosynthesis</keyword>
<dbReference type="InterPro" id="IPR034683">
    <property type="entry name" value="IspD/TarI"/>
</dbReference>
<evidence type="ECO:0000313" key="9">
    <source>
        <dbReference type="Proteomes" id="UP000199397"/>
    </source>
</evidence>
<evidence type="ECO:0000256" key="5">
    <source>
        <dbReference type="ARBA" id="ARBA00022695"/>
    </source>
</evidence>
<dbReference type="PANTHER" id="PTHR32125">
    <property type="entry name" value="2-C-METHYL-D-ERYTHRITOL 4-PHOSPHATE CYTIDYLYLTRANSFERASE, CHLOROPLASTIC"/>
    <property type="match status" value="1"/>
</dbReference>
<dbReference type="InterPro" id="IPR018294">
    <property type="entry name" value="ISPD_synthase_CS"/>
</dbReference>
<dbReference type="PANTHER" id="PTHR32125:SF4">
    <property type="entry name" value="2-C-METHYL-D-ERYTHRITOL 4-PHOSPHATE CYTIDYLYLTRANSFERASE, CHLOROPLASTIC"/>
    <property type="match status" value="1"/>
</dbReference>
<evidence type="ECO:0000256" key="6">
    <source>
        <dbReference type="ARBA" id="ARBA00023229"/>
    </source>
</evidence>
<gene>
    <name evidence="7" type="primary">ispD</name>
    <name evidence="8" type="ORF">SAMN05660964_02393</name>
</gene>
<dbReference type="Proteomes" id="UP000199397">
    <property type="component" value="Unassembled WGS sequence"/>
</dbReference>
<feature type="site" description="Transition state stabilizer" evidence="7">
    <location>
        <position position="24"/>
    </location>
</feature>
<proteinExistence type="inferred from homology"/>
<dbReference type="Pfam" id="PF01128">
    <property type="entry name" value="IspD"/>
    <property type="match status" value="1"/>
</dbReference>
<comment type="function">
    <text evidence="7">Catalyzes the formation of 4-diphosphocytidyl-2-C-methyl-D-erythritol from CTP and 2-C-methyl-D-erythritol 4-phosphate (MEP).</text>
</comment>
<dbReference type="AlphaFoldDB" id="A0A1H4DXC9"/>
<dbReference type="HAMAP" id="MF_00108">
    <property type="entry name" value="IspD"/>
    <property type="match status" value="1"/>
</dbReference>
<feature type="site" description="Positions MEP for the nucleophilic attack" evidence="7">
    <location>
        <position position="163"/>
    </location>
</feature>
<dbReference type="SUPFAM" id="SSF53448">
    <property type="entry name" value="Nucleotide-diphospho-sugar transferases"/>
    <property type="match status" value="1"/>
</dbReference>
<comment type="catalytic activity">
    <reaction evidence="1 7">
        <text>2-C-methyl-D-erythritol 4-phosphate + CTP + H(+) = 4-CDP-2-C-methyl-D-erythritol + diphosphate</text>
        <dbReference type="Rhea" id="RHEA:13429"/>
        <dbReference type="ChEBI" id="CHEBI:15378"/>
        <dbReference type="ChEBI" id="CHEBI:33019"/>
        <dbReference type="ChEBI" id="CHEBI:37563"/>
        <dbReference type="ChEBI" id="CHEBI:57823"/>
        <dbReference type="ChEBI" id="CHEBI:58262"/>
        <dbReference type="EC" id="2.7.7.60"/>
    </reaction>
</comment>
<dbReference type="EC" id="2.7.7.60" evidence="7"/>
<dbReference type="GO" id="GO:0050518">
    <property type="term" value="F:2-C-methyl-D-erythritol 4-phosphate cytidylyltransferase activity"/>
    <property type="evidence" value="ECO:0007669"/>
    <property type="project" value="UniProtKB-UniRule"/>
</dbReference>
<feature type="site" description="Positions MEP for the nucleophilic attack" evidence="7">
    <location>
        <position position="219"/>
    </location>
</feature>
<evidence type="ECO:0000256" key="4">
    <source>
        <dbReference type="ARBA" id="ARBA00022679"/>
    </source>
</evidence>
<dbReference type="InterPro" id="IPR001228">
    <property type="entry name" value="IspD"/>
</dbReference>
<keyword evidence="5 7" id="KW-0548">Nucleotidyltransferase</keyword>
<dbReference type="Gene3D" id="3.90.550.10">
    <property type="entry name" value="Spore Coat Polysaccharide Biosynthesis Protein SpsA, Chain A"/>
    <property type="match status" value="1"/>
</dbReference>
<dbReference type="PROSITE" id="PS01295">
    <property type="entry name" value="ISPD"/>
    <property type="match status" value="1"/>
</dbReference>
<evidence type="ECO:0000256" key="1">
    <source>
        <dbReference type="ARBA" id="ARBA00001282"/>
    </source>
</evidence>
<dbReference type="UniPathway" id="UPA00056">
    <property type="reaction ID" value="UER00093"/>
</dbReference>
<comment type="similarity">
    <text evidence="3 7">Belongs to the IspD/TarI cytidylyltransferase family. IspD subfamily.</text>
</comment>
<dbReference type="GO" id="GO:0019288">
    <property type="term" value="P:isopentenyl diphosphate biosynthetic process, methylerythritol 4-phosphate pathway"/>
    <property type="evidence" value="ECO:0007669"/>
    <property type="project" value="UniProtKB-UniRule"/>
</dbReference>
<evidence type="ECO:0000256" key="3">
    <source>
        <dbReference type="ARBA" id="ARBA00009789"/>
    </source>
</evidence>
<evidence type="ECO:0000256" key="7">
    <source>
        <dbReference type="HAMAP-Rule" id="MF_00108"/>
    </source>
</evidence>
<comment type="pathway">
    <text evidence="2 7">Isoprenoid biosynthesis; isopentenyl diphosphate biosynthesis via DXP pathway; isopentenyl diphosphate from 1-deoxy-D-xylulose 5-phosphate: step 2/6.</text>
</comment>
<dbReference type="InterPro" id="IPR029044">
    <property type="entry name" value="Nucleotide-diphossugar_trans"/>
</dbReference>
<dbReference type="EMBL" id="FNQP01000013">
    <property type="protein sequence ID" value="SEA77149.1"/>
    <property type="molecule type" value="Genomic_DNA"/>
</dbReference>
<evidence type="ECO:0000313" key="8">
    <source>
        <dbReference type="EMBL" id="SEA77149.1"/>
    </source>
</evidence>
<organism evidence="8 9">
    <name type="scientific">Thiothrix caldifontis</name>
    <dbReference type="NCBI Taxonomy" id="525918"/>
    <lineage>
        <taxon>Bacteria</taxon>
        <taxon>Pseudomonadati</taxon>
        <taxon>Pseudomonadota</taxon>
        <taxon>Gammaproteobacteria</taxon>
        <taxon>Thiotrichales</taxon>
        <taxon>Thiotrichaceae</taxon>
        <taxon>Thiothrix</taxon>
    </lineage>
</organism>
<feature type="site" description="Transition state stabilizer" evidence="7">
    <location>
        <position position="17"/>
    </location>
</feature>
<keyword evidence="9" id="KW-1185">Reference proteome</keyword>